<evidence type="ECO:0000313" key="2">
    <source>
        <dbReference type="Proteomes" id="UP000499080"/>
    </source>
</evidence>
<accession>A0A4Y2PS60</accession>
<name>A0A4Y2PS60_ARAVE</name>
<protein>
    <submittedName>
        <fullName evidence="1">Uncharacterized protein</fullName>
    </submittedName>
</protein>
<evidence type="ECO:0000313" key="1">
    <source>
        <dbReference type="EMBL" id="GBN54715.1"/>
    </source>
</evidence>
<dbReference type="EMBL" id="BGPR01012131">
    <property type="protein sequence ID" value="GBN54715.1"/>
    <property type="molecule type" value="Genomic_DNA"/>
</dbReference>
<dbReference type="Proteomes" id="UP000499080">
    <property type="component" value="Unassembled WGS sequence"/>
</dbReference>
<reference evidence="1 2" key="1">
    <citation type="journal article" date="2019" name="Sci. Rep.">
        <title>Orb-weaving spider Araneus ventricosus genome elucidates the spidroin gene catalogue.</title>
        <authorList>
            <person name="Kono N."/>
            <person name="Nakamura H."/>
            <person name="Ohtoshi R."/>
            <person name="Moran D.A.P."/>
            <person name="Shinohara A."/>
            <person name="Yoshida Y."/>
            <person name="Fujiwara M."/>
            <person name="Mori M."/>
            <person name="Tomita M."/>
            <person name="Arakawa K."/>
        </authorList>
    </citation>
    <scope>NUCLEOTIDE SEQUENCE [LARGE SCALE GENOMIC DNA]</scope>
</reference>
<organism evidence="1 2">
    <name type="scientific">Araneus ventricosus</name>
    <name type="common">Orbweaver spider</name>
    <name type="synonym">Epeira ventricosa</name>
    <dbReference type="NCBI Taxonomy" id="182803"/>
    <lineage>
        <taxon>Eukaryota</taxon>
        <taxon>Metazoa</taxon>
        <taxon>Ecdysozoa</taxon>
        <taxon>Arthropoda</taxon>
        <taxon>Chelicerata</taxon>
        <taxon>Arachnida</taxon>
        <taxon>Araneae</taxon>
        <taxon>Araneomorphae</taxon>
        <taxon>Entelegynae</taxon>
        <taxon>Araneoidea</taxon>
        <taxon>Araneidae</taxon>
        <taxon>Araneus</taxon>
    </lineage>
</organism>
<gene>
    <name evidence="1" type="ORF">AVEN_61795_1</name>
</gene>
<comment type="caution">
    <text evidence="1">The sequence shown here is derived from an EMBL/GenBank/DDBJ whole genome shotgun (WGS) entry which is preliminary data.</text>
</comment>
<keyword evidence="2" id="KW-1185">Reference proteome</keyword>
<dbReference type="AlphaFoldDB" id="A0A4Y2PS60"/>
<sequence>MHYHLYSDKKVKKKIIQVSVFKRAHQRTLGLSHGHLLYYRHEKSPGLQTCMWRASWKRDIPLHFGDEGKGLISFGEDRTDGSLVSLCTTVENGFLA</sequence>
<proteinExistence type="predicted"/>